<dbReference type="EMBL" id="QJSP01000003">
    <property type="protein sequence ID" value="PYE19181.1"/>
    <property type="molecule type" value="Genomic_DNA"/>
</dbReference>
<evidence type="ECO:0000259" key="2">
    <source>
        <dbReference type="Pfam" id="PF00296"/>
    </source>
</evidence>
<dbReference type="RefSeq" id="WP_110468425.1">
    <property type="nucleotide sequence ID" value="NZ_QJSP01000003.1"/>
</dbReference>
<evidence type="ECO:0000256" key="1">
    <source>
        <dbReference type="ARBA" id="ARBA00023002"/>
    </source>
</evidence>
<dbReference type="NCBIfam" id="TIGR03842">
    <property type="entry name" value="F420_CPS_4043"/>
    <property type="match status" value="1"/>
</dbReference>
<dbReference type="Pfam" id="PF00296">
    <property type="entry name" value="Bac_luciferase"/>
    <property type="match status" value="1"/>
</dbReference>
<dbReference type="GO" id="GO:0016705">
    <property type="term" value="F:oxidoreductase activity, acting on paired donors, with incorporation or reduction of molecular oxygen"/>
    <property type="evidence" value="ECO:0007669"/>
    <property type="project" value="InterPro"/>
</dbReference>
<dbReference type="Gene3D" id="3.20.20.30">
    <property type="entry name" value="Luciferase-like domain"/>
    <property type="match status" value="1"/>
</dbReference>
<evidence type="ECO:0000313" key="3">
    <source>
        <dbReference type="EMBL" id="PYE19181.1"/>
    </source>
</evidence>
<dbReference type="Proteomes" id="UP000247591">
    <property type="component" value="Unassembled WGS sequence"/>
</dbReference>
<keyword evidence="4" id="KW-1185">Reference proteome</keyword>
<name>A0A318RNL4_WILLI</name>
<feature type="domain" description="Luciferase-like" evidence="2">
    <location>
        <begin position="13"/>
        <end position="310"/>
    </location>
</feature>
<gene>
    <name evidence="3" type="ORF">DFR67_10392</name>
</gene>
<protein>
    <submittedName>
        <fullName evidence="3">Methylenetetrahydromethanopterin reductase</fullName>
    </submittedName>
</protein>
<dbReference type="AlphaFoldDB" id="A0A318RNL4"/>
<dbReference type="OrthoDB" id="7816697at2"/>
<comment type="caution">
    <text evidence="3">The sequence shown here is derived from an EMBL/GenBank/DDBJ whole genome shotgun (WGS) entry which is preliminary data.</text>
</comment>
<dbReference type="InterPro" id="IPR050564">
    <property type="entry name" value="F420-G6PD/mer"/>
</dbReference>
<keyword evidence="1" id="KW-0560">Oxidoreductase</keyword>
<dbReference type="InterPro" id="IPR011251">
    <property type="entry name" value="Luciferase-like_dom"/>
</dbReference>
<dbReference type="CDD" id="cd01097">
    <property type="entry name" value="Tetrahydromethanopterin_reductase"/>
    <property type="match status" value="1"/>
</dbReference>
<dbReference type="SUPFAM" id="SSF51679">
    <property type="entry name" value="Bacterial luciferase-like"/>
    <property type="match status" value="1"/>
</dbReference>
<dbReference type="InterPro" id="IPR022315">
    <property type="entry name" value="F420_OxRdatse_CPS4043_pred"/>
</dbReference>
<evidence type="ECO:0000313" key="4">
    <source>
        <dbReference type="Proteomes" id="UP000247591"/>
    </source>
</evidence>
<sequence length="362" mass="39567">MDIGVVLQCDPPALRLVDLAVRAEALGFSHVWTFDSHLLWQEPFVIHSAILGATRKVTVGPMVTNPANRDWTVIASTFATLNDLYGNRSICGIGRGDSAVRTLNGKPATLATLREAIHVIRELANSRYADYGGRRLRFPWSHGSELELWVAAYGPKALELTGQVADGYILQLGDPDIAAWTIGRVREAAEASGRDPMAIKFCVAAPAYVTKDNSPESMALARDQCRWFGGMVGNHVADLVKRYGTEGEVPAALTDYVVGRAGYDYNDHGKVGTSHTDYVPDEIVDRFCILGTPADHLAKLEVLRQIGVDQFAVYLQHNDKRATLESYGENIIPALHPPVQAIEDITSTHLQSEAAISNPHSR</sequence>
<dbReference type="InterPro" id="IPR036661">
    <property type="entry name" value="Luciferase-like_sf"/>
</dbReference>
<dbReference type="PANTHER" id="PTHR43244:SF1">
    <property type="entry name" value="5,10-METHYLENETETRAHYDROMETHANOPTERIN REDUCTASE"/>
    <property type="match status" value="1"/>
</dbReference>
<reference evidence="3 4" key="1">
    <citation type="submission" date="2018-06" db="EMBL/GenBank/DDBJ databases">
        <title>Genomic Encyclopedia of Type Strains, Phase IV (KMG-IV): sequencing the most valuable type-strain genomes for metagenomic binning, comparative biology and taxonomic classification.</title>
        <authorList>
            <person name="Goeker M."/>
        </authorList>
    </citation>
    <scope>NUCLEOTIDE SEQUENCE [LARGE SCALE GENOMIC DNA]</scope>
    <source>
        <strain evidence="3 4">DSM 45521</strain>
    </source>
</reference>
<accession>A0A318RNL4</accession>
<dbReference type="PANTHER" id="PTHR43244">
    <property type="match status" value="1"/>
</dbReference>
<organism evidence="3 4">
    <name type="scientific">Williamsia limnetica</name>
    <dbReference type="NCBI Taxonomy" id="882452"/>
    <lineage>
        <taxon>Bacteria</taxon>
        <taxon>Bacillati</taxon>
        <taxon>Actinomycetota</taxon>
        <taxon>Actinomycetes</taxon>
        <taxon>Mycobacteriales</taxon>
        <taxon>Nocardiaceae</taxon>
        <taxon>Williamsia</taxon>
    </lineage>
</organism>
<proteinExistence type="predicted"/>